<evidence type="ECO:0000313" key="2">
    <source>
        <dbReference type="Proteomes" id="UP000664256"/>
    </source>
</evidence>
<organism evidence="1 2">
    <name type="scientific">Candidatus Enterococcus myersii</name>
    <dbReference type="NCBI Taxonomy" id="2815322"/>
    <lineage>
        <taxon>Bacteria</taxon>
        <taxon>Bacillati</taxon>
        <taxon>Bacillota</taxon>
        <taxon>Bacilli</taxon>
        <taxon>Lactobacillales</taxon>
        <taxon>Enterococcaceae</taxon>
        <taxon>Enterococcus</taxon>
    </lineage>
</organism>
<comment type="caution">
    <text evidence="1">The sequence shown here is derived from an EMBL/GenBank/DDBJ whole genome shotgun (WGS) entry which is preliminary data.</text>
</comment>
<keyword evidence="2" id="KW-1185">Reference proteome</keyword>
<evidence type="ECO:0000313" key="1">
    <source>
        <dbReference type="EMBL" id="MBO0450461.1"/>
    </source>
</evidence>
<accession>A0ABS3HAG7</accession>
<gene>
    <name evidence="1" type="ORF">JZO76_13175</name>
</gene>
<dbReference type="EMBL" id="JAFLVT010000020">
    <property type="protein sequence ID" value="MBO0450461.1"/>
    <property type="molecule type" value="Genomic_DNA"/>
</dbReference>
<protein>
    <submittedName>
        <fullName evidence="1">Uncharacterized protein</fullName>
    </submittedName>
</protein>
<proteinExistence type="predicted"/>
<reference evidence="1 2" key="1">
    <citation type="submission" date="2021-03" db="EMBL/GenBank/DDBJ databases">
        <title>Enterococcal diversity collection.</title>
        <authorList>
            <person name="Gilmore M.S."/>
            <person name="Schwartzman J."/>
            <person name="Van Tyne D."/>
            <person name="Martin M."/>
            <person name="Earl A.M."/>
            <person name="Manson A.L."/>
            <person name="Straub T."/>
            <person name="Salamzade R."/>
            <person name="Saavedra J."/>
            <person name="Lebreton F."/>
            <person name="Prichula J."/>
            <person name="Schaufler K."/>
            <person name="Gaca A."/>
            <person name="Sgardioli B."/>
            <person name="Wagenaar J."/>
            <person name="Strong T."/>
        </authorList>
    </citation>
    <scope>NUCLEOTIDE SEQUENCE [LARGE SCALE GENOMIC DNA]</scope>
    <source>
        <strain evidence="1 2">MJM12</strain>
    </source>
</reference>
<dbReference type="RefSeq" id="WP_206905491.1">
    <property type="nucleotide sequence ID" value="NZ_JAFLVT010000020.1"/>
</dbReference>
<name>A0ABS3HAG7_9ENTE</name>
<dbReference type="Proteomes" id="UP000664256">
    <property type="component" value="Unassembled WGS sequence"/>
</dbReference>
<sequence>MKKNVVNFIILSMLGIWGTWGEIKADAMIHTDQSNYPSSSETTAVSQNLETKQSLESYGNVTKDSSLWQDTSFKKQIGKSGKFLNITLKITEKIDKKNGESYFRLENNQKKFIGYINVNAISIANGQEGNYFNENRYITVNKAWPSYRTLGWDPDNVFNTHYYPSSQWPQKNIGAKLVNKTYKVTSSYNHFNGATYYVIIDNTNNFMGYIDSRATKIAAGAQGTWQPENRYITVMKNYNSYKNFNKWTVASKYTSLKYHTYKVTGKYTHFNGNTYYSIVNNKNKWVGYINSQGTYKGKGQQGSYISTNKKVRIISKNYNIYSNFNWKIKSSTKNRLNKTYIAKTMYRHFNGSLYYSIYTPGGTWIGYINATGTK</sequence>